<feature type="repeat" description="ANK" evidence="3">
    <location>
        <begin position="249"/>
        <end position="277"/>
    </location>
</feature>
<dbReference type="AlphaFoldDB" id="A0A6A7A8I4"/>
<feature type="repeat" description="ANK" evidence="3">
    <location>
        <begin position="214"/>
        <end position="246"/>
    </location>
</feature>
<protein>
    <submittedName>
        <fullName evidence="4">Ankyrin</fullName>
    </submittedName>
</protein>
<dbReference type="PRINTS" id="PR01415">
    <property type="entry name" value="ANKYRIN"/>
</dbReference>
<evidence type="ECO:0000313" key="5">
    <source>
        <dbReference type="Proteomes" id="UP000799424"/>
    </source>
</evidence>
<dbReference type="PANTHER" id="PTHR24198">
    <property type="entry name" value="ANKYRIN REPEAT AND PROTEIN KINASE DOMAIN-CONTAINING PROTEIN"/>
    <property type="match status" value="1"/>
</dbReference>
<evidence type="ECO:0000313" key="4">
    <source>
        <dbReference type="EMBL" id="KAF2828915.1"/>
    </source>
</evidence>
<gene>
    <name evidence="4" type="ORF">CC86DRAFT_454543</name>
</gene>
<dbReference type="PANTHER" id="PTHR24198:SF165">
    <property type="entry name" value="ANKYRIN REPEAT-CONTAINING PROTEIN-RELATED"/>
    <property type="match status" value="1"/>
</dbReference>
<dbReference type="OrthoDB" id="427518at2759"/>
<feature type="repeat" description="ANK" evidence="3">
    <location>
        <begin position="284"/>
        <end position="316"/>
    </location>
</feature>
<dbReference type="Pfam" id="PF00023">
    <property type="entry name" value="Ank"/>
    <property type="match status" value="1"/>
</dbReference>
<name>A0A6A7A8I4_9PLEO</name>
<dbReference type="PROSITE" id="PS50088">
    <property type="entry name" value="ANK_REPEAT"/>
    <property type="match status" value="7"/>
</dbReference>
<keyword evidence="1" id="KW-0677">Repeat</keyword>
<evidence type="ECO:0000256" key="3">
    <source>
        <dbReference type="PROSITE-ProRule" id="PRU00023"/>
    </source>
</evidence>
<keyword evidence="5" id="KW-1185">Reference proteome</keyword>
<feature type="repeat" description="ANK" evidence="3">
    <location>
        <begin position="144"/>
        <end position="176"/>
    </location>
</feature>
<sequence length="415" mass="44049">MAVAESTLRSEGPREVLNWGSKLVAACNASVLLAYKVAMSADAHMTRCPTAISSTFLKRASQFPGAGQITEFCRIKVFYRTDCRLEGRTRKCCQNNLLITNTSHDLPHNYWPLKFRRPVEPTFDMPVPGILLDKDEQDKSSLKDALSPLQLAPWQDDLSTVTILLKQGANPNEEPRGWYGKTALQAAALQGHVKIAKLLLEAGAIVDAPGGNNGGCAALALAAGAGHDAAVESLLNAGADVNLPPHRYMGCTPLQAAAEFGKLSIVKTLVAAGAELDGPVAQHFGRTPLQAAAENGHGNLVDFLLESGASANFPPSRNRGITALQGAAVCGSVEIVRRLLKAGADVNAEGSRYMGGAALWLAAGAGHVEVMEMLLDARADVKALSRNQGKLCTALQRANWNGRSEAVDLLTDRQT</sequence>
<proteinExistence type="predicted"/>
<dbReference type="Pfam" id="PF12796">
    <property type="entry name" value="Ank_2"/>
    <property type="match status" value="2"/>
</dbReference>
<evidence type="ECO:0000256" key="2">
    <source>
        <dbReference type="ARBA" id="ARBA00023043"/>
    </source>
</evidence>
<evidence type="ECO:0000256" key="1">
    <source>
        <dbReference type="ARBA" id="ARBA00022737"/>
    </source>
</evidence>
<feature type="repeat" description="ANK" evidence="3">
    <location>
        <begin position="354"/>
        <end position="386"/>
    </location>
</feature>
<dbReference type="InterPro" id="IPR036770">
    <property type="entry name" value="Ankyrin_rpt-contain_sf"/>
</dbReference>
<accession>A0A6A7A8I4</accession>
<keyword evidence="2 3" id="KW-0040">ANK repeat</keyword>
<reference evidence="4" key="1">
    <citation type="journal article" date="2020" name="Stud. Mycol.">
        <title>101 Dothideomycetes genomes: a test case for predicting lifestyles and emergence of pathogens.</title>
        <authorList>
            <person name="Haridas S."/>
            <person name="Albert R."/>
            <person name="Binder M."/>
            <person name="Bloem J."/>
            <person name="Labutti K."/>
            <person name="Salamov A."/>
            <person name="Andreopoulos B."/>
            <person name="Baker S."/>
            <person name="Barry K."/>
            <person name="Bills G."/>
            <person name="Bluhm B."/>
            <person name="Cannon C."/>
            <person name="Castanera R."/>
            <person name="Culley D."/>
            <person name="Daum C."/>
            <person name="Ezra D."/>
            <person name="Gonzalez J."/>
            <person name="Henrissat B."/>
            <person name="Kuo A."/>
            <person name="Liang C."/>
            <person name="Lipzen A."/>
            <person name="Lutzoni F."/>
            <person name="Magnuson J."/>
            <person name="Mondo S."/>
            <person name="Nolan M."/>
            <person name="Ohm R."/>
            <person name="Pangilinan J."/>
            <person name="Park H.-J."/>
            <person name="Ramirez L."/>
            <person name="Alfaro M."/>
            <person name="Sun H."/>
            <person name="Tritt A."/>
            <person name="Yoshinaga Y."/>
            <person name="Zwiers L.-H."/>
            <person name="Turgeon B."/>
            <person name="Goodwin S."/>
            <person name="Spatafora J."/>
            <person name="Crous P."/>
            <person name="Grigoriev I."/>
        </authorList>
    </citation>
    <scope>NUCLEOTIDE SEQUENCE</scope>
    <source>
        <strain evidence="4">CBS 113818</strain>
    </source>
</reference>
<dbReference type="Gene3D" id="1.25.40.20">
    <property type="entry name" value="Ankyrin repeat-containing domain"/>
    <property type="match status" value="2"/>
</dbReference>
<dbReference type="Proteomes" id="UP000799424">
    <property type="component" value="Unassembled WGS sequence"/>
</dbReference>
<dbReference type="PROSITE" id="PS50297">
    <property type="entry name" value="ANK_REP_REGION"/>
    <property type="match status" value="6"/>
</dbReference>
<dbReference type="EMBL" id="MU006222">
    <property type="protein sequence ID" value="KAF2828915.1"/>
    <property type="molecule type" value="Genomic_DNA"/>
</dbReference>
<dbReference type="SUPFAM" id="SSF48403">
    <property type="entry name" value="Ankyrin repeat"/>
    <property type="match status" value="1"/>
</dbReference>
<dbReference type="SMART" id="SM00248">
    <property type="entry name" value="ANK"/>
    <property type="match status" value="7"/>
</dbReference>
<dbReference type="InterPro" id="IPR002110">
    <property type="entry name" value="Ankyrin_rpt"/>
</dbReference>
<feature type="repeat" description="ANK" evidence="3">
    <location>
        <begin position="179"/>
        <end position="211"/>
    </location>
</feature>
<feature type="repeat" description="ANK" evidence="3">
    <location>
        <begin position="319"/>
        <end position="351"/>
    </location>
</feature>
<organism evidence="4 5">
    <name type="scientific">Ophiobolus disseminans</name>
    <dbReference type="NCBI Taxonomy" id="1469910"/>
    <lineage>
        <taxon>Eukaryota</taxon>
        <taxon>Fungi</taxon>
        <taxon>Dikarya</taxon>
        <taxon>Ascomycota</taxon>
        <taxon>Pezizomycotina</taxon>
        <taxon>Dothideomycetes</taxon>
        <taxon>Pleosporomycetidae</taxon>
        <taxon>Pleosporales</taxon>
        <taxon>Pleosporineae</taxon>
        <taxon>Phaeosphaeriaceae</taxon>
        <taxon>Ophiobolus</taxon>
    </lineage>
</organism>